<dbReference type="PANTHER" id="PTHR30404">
    <property type="entry name" value="N-ACETYLMURAMOYL-L-ALANINE AMIDASE"/>
    <property type="match status" value="1"/>
</dbReference>
<proteinExistence type="predicted"/>
<organism evidence="5 6">
    <name type="scientific">Anaerocolumna chitinilytica</name>
    <dbReference type="NCBI Taxonomy" id="1727145"/>
    <lineage>
        <taxon>Bacteria</taxon>
        <taxon>Bacillati</taxon>
        <taxon>Bacillota</taxon>
        <taxon>Clostridia</taxon>
        <taxon>Lachnospirales</taxon>
        <taxon>Lachnospiraceae</taxon>
        <taxon>Anaerocolumna</taxon>
    </lineage>
</organism>
<dbReference type="Proteomes" id="UP000515703">
    <property type="component" value="Chromosome"/>
</dbReference>
<evidence type="ECO:0000313" key="5">
    <source>
        <dbReference type="EMBL" id="BCJ99205.1"/>
    </source>
</evidence>
<evidence type="ECO:0000256" key="1">
    <source>
        <dbReference type="ARBA" id="ARBA00022801"/>
    </source>
</evidence>
<dbReference type="Gene3D" id="3.40.630.40">
    <property type="entry name" value="Zn-dependent exopeptidases"/>
    <property type="match status" value="1"/>
</dbReference>
<dbReference type="SUPFAM" id="SSF53187">
    <property type="entry name" value="Zn-dependent exopeptidases"/>
    <property type="match status" value="1"/>
</dbReference>
<evidence type="ECO:0000259" key="4">
    <source>
        <dbReference type="SMART" id="SM00646"/>
    </source>
</evidence>
<keyword evidence="6" id="KW-1185">Reference proteome</keyword>
<evidence type="ECO:0000313" key="6">
    <source>
        <dbReference type="Proteomes" id="UP000515703"/>
    </source>
</evidence>
<dbReference type="PROSITE" id="PS51257">
    <property type="entry name" value="PROKAR_LIPOPROTEIN"/>
    <property type="match status" value="1"/>
</dbReference>
<name>A0A7I8DQ38_9FIRM</name>
<reference evidence="5 6" key="1">
    <citation type="submission" date="2020-08" db="EMBL/GenBank/DDBJ databases">
        <title>Draft genome sequencing of an Anaerocolumna strain isolated from anoxic soil subjected to BSD treatment.</title>
        <authorList>
            <person name="Uek A."/>
            <person name="Tonouchi A."/>
        </authorList>
    </citation>
    <scope>NUCLEOTIDE SEQUENCE [LARGE SCALE GENOMIC DNA]</scope>
    <source>
        <strain evidence="5 6">CTTW</strain>
    </source>
</reference>
<dbReference type="CDD" id="cd02696">
    <property type="entry name" value="MurNAc-LAA"/>
    <property type="match status" value="1"/>
</dbReference>
<dbReference type="AlphaFoldDB" id="A0A7I8DQ38"/>
<feature type="region of interest" description="Disordered" evidence="2">
    <location>
        <begin position="31"/>
        <end position="98"/>
    </location>
</feature>
<evidence type="ECO:0000256" key="2">
    <source>
        <dbReference type="SAM" id="MobiDB-lite"/>
    </source>
</evidence>
<dbReference type="RefSeq" id="WP_225903839.1">
    <property type="nucleotide sequence ID" value="NZ_AP023368.1"/>
</dbReference>
<feature type="chain" id="PRO_5029740396" description="MurNAc-LAA domain-containing protein" evidence="3">
    <location>
        <begin position="22"/>
        <end position="381"/>
    </location>
</feature>
<feature type="compositionally biased region" description="Basic and acidic residues" evidence="2">
    <location>
        <begin position="31"/>
        <end position="88"/>
    </location>
</feature>
<dbReference type="SMART" id="SM00646">
    <property type="entry name" value="Ami_3"/>
    <property type="match status" value="1"/>
</dbReference>
<dbReference type="InterPro" id="IPR050695">
    <property type="entry name" value="N-acetylmuramoyl_amidase_3"/>
</dbReference>
<sequence length="381" mass="42723">MKKWIGLFAVLLFIIGLTACALKTDRTKARDKEEEIKTAVTKEETPGDNSYTREEIEKEKKSNVSKNSAKEDDMKEGKKDSTFEDKIKNSTSGNSKEGLTKLYDEEKLETLYTSDTVNVRVSPSVHGVVYKKLPRRSEVKRIHNGGKWSEVLLDGRRYYIASAFLKEKAENTKEYVIAIDAGHQAKANNEREPIGPGASEKKAKVAGGTSGCVSRLREFELNLEVALKLQKELEDRGYTVIMIRTKNNVNISNAERAEIANDRQVDAFVRIHANGSEDSSIKGAMTICQTSKNPYNADIYKVCKKLSNCILDDLVSATGCKKKYVWETDTMTGINWCKVPVTIVEMGYMTNPSEDALMATEDYQYKIVKGIADGIDDFFLE</sequence>
<gene>
    <name evidence="5" type="ORF">bsdcttw_22460</name>
</gene>
<keyword evidence="1" id="KW-0378">Hydrolase</keyword>
<dbReference type="GO" id="GO:0008745">
    <property type="term" value="F:N-acetylmuramoyl-L-alanine amidase activity"/>
    <property type="evidence" value="ECO:0007669"/>
    <property type="project" value="InterPro"/>
</dbReference>
<dbReference type="Gene3D" id="2.30.30.40">
    <property type="entry name" value="SH3 Domains"/>
    <property type="match status" value="1"/>
</dbReference>
<accession>A0A7I8DQ38</accession>
<dbReference type="KEGG" id="acht:bsdcttw_22460"/>
<dbReference type="GO" id="GO:0030288">
    <property type="term" value="C:outer membrane-bounded periplasmic space"/>
    <property type="evidence" value="ECO:0007669"/>
    <property type="project" value="TreeGrafter"/>
</dbReference>
<dbReference type="Pfam" id="PF01520">
    <property type="entry name" value="Amidase_3"/>
    <property type="match status" value="1"/>
</dbReference>
<dbReference type="EMBL" id="AP023368">
    <property type="protein sequence ID" value="BCJ99205.1"/>
    <property type="molecule type" value="Genomic_DNA"/>
</dbReference>
<dbReference type="PANTHER" id="PTHR30404:SF0">
    <property type="entry name" value="N-ACETYLMURAMOYL-L-ALANINE AMIDASE AMIC"/>
    <property type="match status" value="1"/>
</dbReference>
<dbReference type="InterPro" id="IPR002508">
    <property type="entry name" value="MurNAc-LAA_cat"/>
</dbReference>
<protein>
    <recommendedName>
        <fullName evidence="4">MurNAc-LAA domain-containing protein</fullName>
    </recommendedName>
</protein>
<feature type="domain" description="MurNAc-LAA" evidence="4">
    <location>
        <begin position="257"/>
        <end position="376"/>
    </location>
</feature>
<evidence type="ECO:0000256" key="3">
    <source>
        <dbReference type="SAM" id="SignalP"/>
    </source>
</evidence>
<feature type="signal peptide" evidence="3">
    <location>
        <begin position="1"/>
        <end position="21"/>
    </location>
</feature>
<keyword evidence="3" id="KW-0732">Signal</keyword>
<dbReference type="GO" id="GO:0009253">
    <property type="term" value="P:peptidoglycan catabolic process"/>
    <property type="evidence" value="ECO:0007669"/>
    <property type="project" value="InterPro"/>
</dbReference>
<reference evidence="5 6" key="2">
    <citation type="submission" date="2020-08" db="EMBL/GenBank/DDBJ databases">
        <authorList>
            <person name="Ueki A."/>
            <person name="Tonouchi A."/>
        </authorList>
    </citation>
    <scope>NUCLEOTIDE SEQUENCE [LARGE SCALE GENOMIC DNA]</scope>
    <source>
        <strain evidence="5 6">CTTW</strain>
    </source>
</reference>